<accession>A0ACC3ZAR9</accession>
<reference evidence="1 2" key="1">
    <citation type="journal article" date="2020" name="Phytopathology">
        <title>Genome Sequence Resources of Colletotrichum truncatum, C. plurivorum, C. musicola, and C. sojae: Four Species Pathogenic to Soybean (Glycine max).</title>
        <authorList>
            <person name="Rogerio F."/>
            <person name="Boufleur T.R."/>
            <person name="Ciampi-Guillardi M."/>
            <person name="Sukno S.A."/>
            <person name="Thon M.R."/>
            <person name="Massola Junior N.S."/>
            <person name="Baroncelli R."/>
        </authorList>
    </citation>
    <scope>NUCLEOTIDE SEQUENCE [LARGE SCALE GENOMIC DNA]</scope>
    <source>
        <strain evidence="1 2">CMES1059</strain>
    </source>
</reference>
<gene>
    <name evidence="1" type="ORF">CTRU02_203961</name>
</gene>
<proteinExistence type="predicted"/>
<keyword evidence="2" id="KW-1185">Reference proteome</keyword>
<protein>
    <submittedName>
        <fullName evidence="1">Uncharacterized protein</fullName>
    </submittedName>
</protein>
<comment type="caution">
    <text evidence="1">The sequence shown here is derived from an EMBL/GenBank/DDBJ whole genome shotgun (WGS) entry which is preliminary data.</text>
</comment>
<sequence>MSGFEVAGVILGSIPLIISALEHYKHSISTVRTLRNYDGELRSLIWNLETERVRFQDVCEKLLIGLVPSSQIDFMVNNPFDPAWNEDPIQEKFKSRLWRSFCVFEEIFKDMEEAIQKMMKRLDLQPDGTIKWKKASSVLREFKCASFVLRRSAHARQLATIKDGVGILESLIGRNVHMEPERHLRCQGRFMGLVRDISGSTYRALRSGFQCNCEHEMHLGLVSRSVKMGQKDDDEDIIQKLYFQLALTYREEVEETMQPHERVSRTEVLIRALPCRTEHNLRSTGMPPQRQKSNGEKRKRVSISPFQSSATTTTGTERTSASTMVIQQPFSELSTNSISPKFNGQINICESIRQSQNHLEFDCYGMITDNTLQTSREFGVYSTRSSSNRDNWSVVSLREILELPLSCMPVPAKLHLATMISSSFLQLHQTPWLPNMFTSHDIFFLKKGPKMQYEHAFVMRKFPERLQESQDNNEYVPSNGSPALLSLGILLLELGLGRTIDSLRVQSEENSDGVPNLMDELVAAQSLLRQDSLLSLNYIDVVQLCIWGDFGGPKPDLNDEDFLQEVYVRVVASLETGLRNATWSHRRAN</sequence>
<name>A0ACC3ZAR9_COLTU</name>
<dbReference type="Proteomes" id="UP000805649">
    <property type="component" value="Unassembled WGS sequence"/>
</dbReference>
<evidence type="ECO:0000313" key="1">
    <source>
        <dbReference type="EMBL" id="KAL0941198.1"/>
    </source>
</evidence>
<dbReference type="EMBL" id="VUJX02000002">
    <property type="protein sequence ID" value="KAL0941198.1"/>
    <property type="molecule type" value="Genomic_DNA"/>
</dbReference>
<organism evidence="1 2">
    <name type="scientific">Colletotrichum truncatum</name>
    <name type="common">Anthracnose fungus</name>
    <name type="synonym">Colletotrichum capsici</name>
    <dbReference type="NCBI Taxonomy" id="5467"/>
    <lineage>
        <taxon>Eukaryota</taxon>
        <taxon>Fungi</taxon>
        <taxon>Dikarya</taxon>
        <taxon>Ascomycota</taxon>
        <taxon>Pezizomycotina</taxon>
        <taxon>Sordariomycetes</taxon>
        <taxon>Hypocreomycetidae</taxon>
        <taxon>Glomerellales</taxon>
        <taxon>Glomerellaceae</taxon>
        <taxon>Colletotrichum</taxon>
        <taxon>Colletotrichum truncatum species complex</taxon>
    </lineage>
</organism>
<evidence type="ECO:0000313" key="2">
    <source>
        <dbReference type="Proteomes" id="UP000805649"/>
    </source>
</evidence>